<accession>A0A085WW90</accession>
<dbReference type="EMBL" id="JMCB01000001">
    <property type="protein sequence ID" value="KFE71953.1"/>
    <property type="molecule type" value="Genomic_DNA"/>
</dbReference>
<dbReference type="Pfam" id="PF10851">
    <property type="entry name" value="DUF2652"/>
    <property type="match status" value="1"/>
</dbReference>
<keyword evidence="2" id="KW-1185">Reference proteome</keyword>
<reference evidence="1 2" key="1">
    <citation type="submission" date="2014-04" db="EMBL/GenBank/DDBJ databases">
        <title>Genome assembly of Hyalangium minutum DSM 14724.</title>
        <authorList>
            <person name="Sharma G."/>
            <person name="Subramanian S."/>
        </authorList>
    </citation>
    <scope>NUCLEOTIDE SEQUENCE [LARGE SCALE GENOMIC DNA]</scope>
    <source>
        <strain evidence="1 2">DSM 14724</strain>
    </source>
</reference>
<dbReference type="AlphaFoldDB" id="A0A085WW90"/>
<name>A0A085WW90_9BACT</name>
<protein>
    <recommendedName>
        <fullName evidence="3">DUF2652 domain-containing protein</fullName>
    </recommendedName>
</protein>
<dbReference type="RefSeq" id="WP_044180780.1">
    <property type="nucleotide sequence ID" value="NZ_JMCB01000001.1"/>
</dbReference>
<evidence type="ECO:0000313" key="1">
    <source>
        <dbReference type="EMBL" id="KFE71953.1"/>
    </source>
</evidence>
<dbReference type="InterPro" id="IPR020503">
    <property type="entry name" value="Uncharacterised_Rv2561"/>
</dbReference>
<dbReference type="STRING" id="394096.DB31_0214"/>
<gene>
    <name evidence="1" type="ORF">DB31_0214</name>
</gene>
<proteinExistence type="predicted"/>
<evidence type="ECO:0000313" key="2">
    <source>
        <dbReference type="Proteomes" id="UP000028725"/>
    </source>
</evidence>
<dbReference type="PATRIC" id="fig|394096.3.peg.212"/>
<dbReference type="InterPro" id="IPR029787">
    <property type="entry name" value="Nucleotide_cyclase"/>
</dbReference>
<comment type="caution">
    <text evidence="1">The sequence shown here is derived from an EMBL/GenBank/DDBJ whole genome shotgun (WGS) entry which is preliminary data.</text>
</comment>
<organism evidence="1 2">
    <name type="scientific">Hyalangium minutum</name>
    <dbReference type="NCBI Taxonomy" id="394096"/>
    <lineage>
        <taxon>Bacteria</taxon>
        <taxon>Pseudomonadati</taxon>
        <taxon>Myxococcota</taxon>
        <taxon>Myxococcia</taxon>
        <taxon>Myxococcales</taxon>
        <taxon>Cystobacterineae</taxon>
        <taxon>Archangiaceae</taxon>
        <taxon>Hyalangium</taxon>
    </lineage>
</organism>
<dbReference type="Proteomes" id="UP000028725">
    <property type="component" value="Unassembled WGS sequence"/>
</dbReference>
<sequence>MAIEKALLLIADIGGYTRFMKQHRFSLAHAQDTIAQLLEAVIDAASGLKLAKIEGDAAFFYLVGEDFKAIPRKVSNIRRAFLLRKQRLELDRMCNCDGCLQVQGLTLKFVTHAGEIAFQRVKHLTELAGVDVILVHRMLKNDVPVREYVLMTDSVIEQLEPELRQRSRALEHDFEGIGRTATHYFEMDDFAASPPVSLAPSLPRKLWNKVTLELRSLPYLLGFKEPCQDFRNVEIVDGADAAKT</sequence>
<dbReference type="OrthoDB" id="3815156at2"/>
<dbReference type="Gene3D" id="3.30.70.1230">
    <property type="entry name" value="Nucleotide cyclase"/>
    <property type="match status" value="1"/>
</dbReference>
<evidence type="ECO:0008006" key="3">
    <source>
        <dbReference type="Google" id="ProtNLM"/>
    </source>
</evidence>